<evidence type="ECO:0000313" key="1">
    <source>
        <dbReference type="EMBL" id="PPE06898.1"/>
    </source>
</evidence>
<proteinExistence type="predicted"/>
<reference evidence="1 2" key="1">
    <citation type="submission" date="2017-11" db="EMBL/GenBank/DDBJ databases">
        <title>Comparative genomic analysis of Holospora spp., intranuclear symbionts of paramecia.</title>
        <authorList>
            <person name="Garushyants S.K."/>
            <person name="Beliavskaya A."/>
            <person name="Malko D.B."/>
            <person name="Logacheva M.D."/>
            <person name="Rautian M.S."/>
            <person name="Gelfand M.S."/>
        </authorList>
    </citation>
    <scope>NUCLEOTIDE SEQUENCE [LARGE SCALE GENOMIC DNA]</scope>
    <source>
        <strain evidence="2">02AZ16</strain>
    </source>
</reference>
<gene>
    <name evidence="1" type="ORF">HCUR_00112</name>
</gene>
<organism evidence="1 2">
    <name type="scientific">Holospora curviuscula</name>
    <dbReference type="NCBI Taxonomy" id="1082868"/>
    <lineage>
        <taxon>Bacteria</taxon>
        <taxon>Pseudomonadati</taxon>
        <taxon>Pseudomonadota</taxon>
        <taxon>Alphaproteobacteria</taxon>
        <taxon>Holosporales</taxon>
        <taxon>Holosporaceae</taxon>
        <taxon>Holospora</taxon>
    </lineage>
</organism>
<keyword evidence="2" id="KW-1185">Reference proteome</keyword>
<comment type="caution">
    <text evidence="1">The sequence shown here is derived from an EMBL/GenBank/DDBJ whole genome shotgun (WGS) entry which is preliminary data.</text>
</comment>
<sequence length="76" mass="8546">MGANHCGVNHDLFRIRICCKGIEDDFPHTGFGSSYQPFVNPRAFPVRFWQCTPRCILAGNPHHSIDKFPVIVTSTS</sequence>
<protein>
    <submittedName>
        <fullName evidence="1">Uncharacterized protein</fullName>
    </submittedName>
</protein>
<dbReference type="AlphaFoldDB" id="A0A2S5RHZ5"/>
<evidence type="ECO:0000313" key="2">
    <source>
        <dbReference type="Proteomes" id="UP000239425"/>
    </source>
</evidence>
<dbReference type="EMBL" id="PHHC01000014">
    <property type="protein sequence ID" value="PPE06898.1"/>
    <property type="molecule type" value="Genomic_DNA"/>
</dbReference>
<accession>A0A2S5RHZ5</accession>
<dbReference type="Proteomes" id="UP000239425">
    <property type="component" value="Unassembled WGS sequence"/>
</dbReference>
<name>A0A2S5RHZ5_9PROT</name>